<reference evidence="10 11" key="1">
    <citation type="submission" date="2024-08" db="EMBL/GenBank/DDBJ databases">
        <title>The draft genome of Apodemus speciosus.</title>
        <authorList>
            <person name="Nabeshima K."/>
            <person name="Suzuki S."/>
            <person name="Onuma M."/>
        </authorList>
    </citation>
    <scope>NUCLEOTIDE SEQUENCE [LARGE SCALE GENOMIC DNA]</scope>
    <source>
        <strain evidence="10">IB14-021</strain>
    </source>
</reference>
<feature type="region of interest" description="Disordered" evidence="8">
    <location>
        <begin position="1337"/>
        <end position="1368"/>
    </location>
</feature>
<keyword evidence="4 7" id="KW-0226">DNA condensation</keyword>
<feature type="region of interest" description="Disordered" evidence="8">
    <location>
        <begin position="1492"/>
        <end position="1526"/>
    </location>
</feature>
<dbReference type="PIRSF" id="PIRSF036508">
    <property type="entry name" value="Condns_HCP-6"/>
    <property type="match status" value="1"/>
</dbReference>
<keyword evidence="2 7" id="KW-0132">Cell division</keyword>
<dbReference type="InterPro" id="IPR016024">
    <property type="entry name" value="ARM-type_fold"/>
</dbReference>
<evidence type="ECO:0000256" key="5">
    <source>
        <dbReference type="ARBA" id="ARBA00023242"/>
    </source>
</evidence>
<evidence type="ECO:0000256" key="2">
    <source>
        <dbReference type="ARBA" id="ARBA00022618"/>
    </source>
</evidence>
<evidence type="ECO:0000256" key="4">
    <source>
        <dbReference type="ARBA" id="ARBA00023067"/>
    </source>
</evidence>
<dbReference type="SUPFAM" id="SSF48371">
    <property type="entry name" value="ARM repeat"/>
    <property type="match status" value="1"/>
</dbReference>
<keyword evidence="3 7" id="KW-0498">Mitosis</keyword>
<gene>
    <name evidence="10" type="ORF">APTSU1_000922600</name>
</gene>
<dbReference type="InterPro" id="IPR011989">
    <property type="entry name" value="ARM-like"/>
</dbReference>
<proteinExistence type="predicted"/>
<protein>
    <recommendedName>
        <fullName evidence="7">Condensin-2 complex subunit D3</fullName>
    </recommendedName>
</protein>
<keyword evidence="5 7" id="KW-0539">Nucleus</keyword>
<comment type="caution">
    <text evidence="10">The sequence shown here is derived from an EMBL/GenBank/DDBJ whole genome shotgun (WGS) entry which is preliminary data.</text>
</comment>
<feature type="region of interest" description="Disordered" evidence="8">
    <location>
        <begin position="1407"/>
        <end position="1431"/>
    </location>
</feature>
<dbReference type="EMBL" id="BAAFST010000009">
    <property type="protein sequence ID" value="GAB1293993.1"/>
    <property type="molecule type" value="Genomic_DNA"/>
</dbReference>
<dbReference type="Pfam" id="PF12717">
    <property type="entry name" value="Cnd1"/>
    <property type="match status" value="1"/>
</dbReference>
<keyword evidence="6 7" id="KW-0131">Cell cycle</keyword>
<dbReference type="PANTHER" id="PTHR14222">
    <property type="entry name" value="CONDENSIN"/>
    <property type="match status" value="1"/>
</dbReference>
<dbReference type="PANTHER" id="PTHR14222:SF1">
    <property type="entry name" value="CONDENSIN-2 COMPLEX SUBUNIT D3"/>
    <property type="match status" value="1"/>
</dbReference>
<feature type="domain" description="Condensin complex subunit 1 C-terminal" evidence="9">
    <location>
        <begin position="971"/>
        <end position="1144"/>
    </location>
</feature>
<name>A0ABQ0F450_APOSI</name>
<evidence type="ECO:0000313" key="11">
    <source>
        <dbReference type="Proteomes" id="UP001623349"/>
    </source>
</evidence>
<dbReference type="Gene3D" id="1.25.10.10">
    <property type="entry name" value="Leucine-rich Repeat Variant"/>
    <property type="match status" value="2"/>
</dbReference>
<accession>A0ABQ0F450</accession>
<comment type="subunit">
    <text evidence="7">Component of the condensin-2 complex.</text>
</comment>
<dbReference type="InterPro" id="IPR032682">
    <property type="entry name" value="Cnd1_C"/>
</dbReference>
<evidence type="ECO:0000256" key="6">
    <source>
        <dbReference type="ARBA" id="ARBA00023306"/>
    </source>
</evidence>
<feature type="region of interest" description="Disordered" evidence="8">
    <location>
        <begin position="530"/>
        <end position="550"/>
    </location>
</feature>
<dbReference type="InterPro" id="IPR012371">
    <property type="entry name" value="NCAPD3"/>
</dbReference>
<feature type="compositionally biased region" description="Basic residues" evidence="8">
    <location>
        <begin position="173"/>
        <end position="183"/>
    </location>
</feature>
<dbReference type="Proteomes" id="UP001623349">
    <property type="component" value="Unassembled WGS sequence"/>
</dbReference>
<evidence type="ECO:0000256" key="7">
    <source>
        <dbReference type="PIRNR" id="PIRNR036508"/>
    </source>
</evidence>
<sequence length="1526" mass="171845">MALKDLGRDLQPWCPLDLSPEWVNTVWDLDFTETEPLDPSIVGEILETGRDAFTKLYRSLYPFATDESGSLETTSIWTFFTENNISSNTLVALFCHFVQEAHKKSASVQYREYGLHAAGLYFLLLEIPGSVVNQVFHPVMFDKCIQILKKSWPQESNFTQKRRKEPSKSSKNSYRRGRKRGKPPRKEDYQVDELPREEDEEEEEIYFSGQDLSQIRDAIFNLLKNFLRLLPKFSLKEKPQSIQTCIEVFVALTSFEPIPHKFLISQARNLDEVKYISELAYYGLYLLCSPVHGEGNKVIGSIFHQMLNVILMLEVGERSRCAPLAITSQVISCRNQAVQFVRRCLAPPKSSLLALLGKCSLVNELQASVFPVLGTLLQHICAKVVDKAEYRTYTAQALVQLLDRLPSEEYAAFIAWLYKYSRSSKIPHRVFTLDVALALLELPEREVNDTVLLEHQKFLKHQFIVQEIIFDRSFDKAPTVRSKALSSFAHCLELSSSHTSERLMEIFINSNLVSRIQSHSGTLLRHSTGLTNHSCHSEQRSAPNGEQTQPGERCFMTMLRKRTKDEKPNVRKSALQVLMNILKYCDILGMEEDLSILQDHCRDPAISVRKHALQSLTELVMAQPTCVPVQKAWLMGVIPVVMDCESTVQEKALECLDQLLLQNIKHHRKFHSADKSQVLAWALLALLTIESQDLSRYLNRAFHIWSKKDKFSSTFINSVISHTDTEHSAPAWMLLSKIACSSPKLDYTKIMESWEKLSREQSPNSNTLGYMLCVIGHIAKHLPQGTRDKITGVIKAKLNGFEWSLELISSSVDTLQGLCRASAKTLQEEQELLKQACGDVLSTCEQHLSNILLKEDGTGNMDEDLVVKCIFTLGDIAQLCPAIVEKRVFLLIQSILASSAHADDHLPSSQGTTDALASQPLFQARSSAISSVVRAHAIITLGKLCLQHEDLAKKSIPALVRELEVSEDVAVRNNAIIVMCDLCIRYTVMVDNYIPNISICLKDSDPFIRKQTLILLTNLLQEEYVKWKGSLFFRFVSTLVDSHPDIASLGEFCLAHLLLKRNPTMFFQHFIECIFHFNSYEKHGQYNKFSQPERGKPLFLLKGKVNKEKRMRIYKFLLEHFTDEQRFNVTSKICLNILACFTDGVLPVDMEASELLSDTFDILSSKEIKLLAMRAQTSKDLLEEDDVALANVVMQEAQMKIISQACTCCGASSLMTSLARSSFPVQKRNFIENIIPIIISLKTVLEKNKIPALRELMNYLREVMQDYRDEIKDFFAVDKQLASELEYDMKKYNEQLAQEQALTEHANVTRAPEDSDRAPSAQVAPDLQAVPAAADQDNANVPPAQSRPSASGSSFTPSLPPISESGPLKIMSSTRRVSLSTIAILNSVKKAVASKSRAHSLGALPFNVETRSPENPSSQVSSLSLDQESDRTVKQVNKRAISTPENSISDVTFGAGVSYIGTPATSFFTKEKLEAQEQGNDILCLSLLDKRSPQSPQWNVKSPARNQGHPRAGRRALRKAPLKTAN</sequence>
<dbReference type="InterPro" id="IPR026971">
    <property type="entry name" value="CND1/NCAPD3"/>
</dbReference>
<evidence type="ECO:0000259" key="9">
    <source>
        <dbReference type="Pfam" id="PF12717"/>
    </source>
</evidence>
<comment type="function">
    <text evidence="7">Regulatory subunit of the condensin-2 complex, a complex which establishes mitotic chromosome architecture and is involved in physical rigidity of the chromatid axis.</text>
</comment>
<feature type="region of interest" description="Disordered" evidence="8">
    <location>
        <begin position="156"/>
        <end position="202"/>
    </location>
</feature>
<organism evidence="10 11">
    <name type="scientific">Apodemus speciosus</name>
    <name type="common">Large Japanese field mouse</name>
    <dbReference type="NCBI Taxonomy" id="105296"/>
    <lineage>
        <taxon>Eukaryota</taxon>
        <taxon>Metazoa</taxon>
        <taxon>Chordata</taxon>
        <taxon>Craniata</taxon>
        <taxon>Vertebrata</taxon>
        <taxon>Euteleostomi</taxon>
        <taxon>Mammalia</taxon>
        <taxon>Eutheria</taxon>
        <taxon>Euarchontoglires</taxon>
        <taxon>Glires</taxon>
        <taxon>Rodentia</taxon>
        <taxon>Myomorpha</taxon>
        <taxon>Muroidea</taxon>
        <taxon>Muridae</taxon>
        <taxon>Murinae</taxon>
        <taxon>Apodemus</taxon>
    </lineage>
</organism>
<evidence type="ECO:0000256" key="3">
    <source>
        <dbReference type="ARBA" id="ARBA00022776"/>
    </source>
</evidence>
<comment type="subcellular location">
    <subcellularLocation>
        <location evidence="1 7">Nucleus</location>
    </subcellularLocation>
</comment>
<evidence type="ECO:0000256" key="8">
    <source>
        <dbReference type="SAM" id="MobiDB-lite"/>
    </source>
</evidence>
<dbReference type="InterPro" id="IPR026003">
    <property type="entry name" value="Cohesin_HEAT"/>
</dbReference>
<feature type="compositionally biased region" description="Polar residues" evidence="8">
    <location>
        <begin position="1409"/>
        <end position="1426"/>
    </location>
</feature>
<keyword evidence="11" id="KW-1185">Reference proteome</keyword>
<evidence type="ECO:0000313" key="10">
    <source>
        <dbReference type="EMBL" id="GAB1293993.1"/>
    </source>
</evidence>
<feature type="compositionally biased region" description="Polar residues" evidence="8">
    <location>
        <begin position="1346"/>
        <end position="1357"/>
    </location>
</feature>
<evidence type="ECO:0000256" key="1">
    <source>
        <dbReference type="ARBA" id="ARBA00004123"/>
    </source>
</evidence>
<feature type="compositionally biased region" description="Basic residues" evidence="8">
    <location>
        <begin position="1511"/>
        <end position="1526"/>
    </location>
</feature>
<dbReference type="Pfam" id="PF12765">
    <property type="entry name" value="Cohesin_HEAT"/>
    <property type="match status" value="1"/>
</dbReference>